<feature type="domain" description="MASE1" evidence="7">
    <location>
        <begin position="28"/>
        <end position="115"/>
    </location>
</feature>
<feature type="transmembrane region" description="Helical" evidence="6">
    <location>
        <begin position="21"/>
        <end position="38"/>
    </location>
</feature>
<keyword evidence="4 6" id="KW-1133">Transmembrane helix</keyword>
<evidence type="ECO:0000313" key="8">
    <source>
        <dbReference type="EMBL" id="SED63179.1"/>
    </source>
</evidence>
<proteinExistence type="predicted"/>
<evidence type="ECO:0000256" key="3">
    <source>
        <dbReference type="ARBA" id="ARBA00022692"/>
    </source>
</evidence>
<dbReference type="STRING" id="208445.SAMN04489727_8661"/>
<comment type="subcellular location">
    <subcellularLocation>
        <location evidence="1">Cell membrane</location>
        <topology evidence="1">Multi-pass membrane protein</topology>
    </subcellularLocation>
</comment>
<keyword evidence="5 6" id="KW-0472">Membrane</keyword>
<organism evidence="8 9">
    <name type="scientific">Amycolatopsis tolypomycina</name>
    <dbReference type="NCBI Taxonomy" id="208445"/>
    <lineage>
        <taxon>Bacteria</taxon>
        <taxon>Bacillati</taxon>
        <taxon>Actinomycetota</taxon>
        <taxon>Actinomycetes</taxon>
        <taxon>Pseudonocardiales</taxon>
        <taxon>Pseudonocardiaceae</taxon>
        <taxon>Amycolatopsis</taxon>
    </lineage>
</organism>
<evidence type="ECO:0000259" key="7">
    <source>
        <dbReference type="Pfam" id="PF05231"/>
    </source>
</evidence>
<evidence type="ECO:0000256" key="6">
    <source>
        <dbReference type="SAM" id="Phobius"/>
    </source>
</evidence>
<dbReference type="InterPro" id="IPR007895">
    <property type="entry name" value="MASE1"/>
</dbReference>
<accession>A0A1H5C8L5</accession>
<dbReference type="GO" id="GO:0005886">
    <property type="term" value="C:plasma membrane"/>
    <property type="evidence" value="ECO:0007669"/>
    <property type="project" value="UniProtKB-SubCell"/>
</dbReference>
<evidence type="ECO:0000256" key="1">
    <source>
        <dbReference type="ARBA" id="ARBA00004651"/>
    </source>
</evidence>
<gene>
    <name evidence="8" type="ORF">SAMN04489727_8661</name>
</gene>
<dbReference type="Proteomes" id="UP000199622">
    <property type="component" value="Unassembled WGS sequence"/>
</dbReference>
<reference evidence="9" key="1">
    <citation type="submission" date="2016-10" db="EMBL/GenBank/DDBJ databases">
        <authorList>
            <person name="Varghese N."/>
            <person name="Submissions S."/>
        </authorList>
    </citation>
    <scope>NUCLEOTIDE SEQUENCE [LARGE SCALE GENOMIC DNA]</scope>
    <source>
        <strain evidence="9">DSM 44544</strain>
    </source>
</reference>
<sequence>MAEPESPAHEAGATMPARTTARWIAILVVVASGYYLGGRLGLSPAPVRDQVTPWWPPTGIAVVSLLFFGRPAVPGILLGAAAVNASLRPGAAAVVGITVGNTLAPVLAWTLLTGVSSGRSSTGSGTP</sequence>
<dbReference type="RefSeq" id="WP_167384920.1">
    <property type="nucleotide sequence ID" value="NZ_FNSO01000004.1"/>
</dbReference>
<evidence type="ECO:0000256" key="4">
    <source>
        <dbReference type="ARBA" id="ARBA00022989"/>
    </source>
</evidence>
<dbReference type="AlphaFoldDB" id="A0A1H5C8L5"/>
<dbReference type="Pfam" id="PF05231">
    <property type="entry name" value="MASE1"/>
    <property type="match status" value="1"/>
</dbReference>
<evidence type="ECO:0000256" key="2">
    <source>
        <dbReference type="ARBA" id="ARBA00022475"/>
    </source>
</evidence>
<name>A0A1H5C8L5_9PSEU</name>
<evidence type="ECO:0000256" key="5">
    <source>
        <dbReference type="ARBA" id="ARBA00023136"/>
    </source>
</evidence>
<keyword evidence="3 6" id="KW-0812">Transmembrane</keyword>
<feature type="transmembrane region" description="Helical" evidence="6">
    <location>
        <begin position="90"/>
        <end position="112"/>
    </location>
</feature>
<evidence type="ECO:0000313" key="9">
    <source>
        <dbReference type="Proteomes" id="UP000199622"/>
    </source>
</evidence>
<keyword evidence="2" id="KW-1003">Cell membrane</keyword>
<keyword evidence="9" id="KW-1185">Reference proteome</keyword>
<feature type="transmembrane region" description="Helical" evidence="6">
    <location>
        <begin position="58"/>
        <end position="83"/>
    </location>
</feature>
<dbReference type="EMBL" id="FNSO01000004">
    <property type="protein sequence ID" value="SED63179.1"/>
    <property type="molecule type" value="Genomic_DNA"/>
</dbReference>
<protein>
    <submittedName>
        <fullName evidence="8">MASE1 protein</fullName>
    </submittedName>
</protein>